<name>A0ABU1JK90_9PROT</name>
<dbReference type="InterPro" id="IPR025827">
    <property type="entry name" value="Zn_ribbon_recom_dom"/>
</dbReference>
<feature type="coiled-coil region" evidence="1">
    <location>
        <begin position="430"/>
        <end position="457"/>
    </location>
</feature>
<dbReference type="Pfam" id="PF00239">
    <property type="entry name" value="Resolvase"/>
    <property type="match status" value="1"/>
</dbReference>
<feature type="domain" description="Resolvase/invertase-type recombinase catalytic" evidence="2">
    <location>
        <begin position="3"/>
        <end position="152"/>
    </location>
</feature>
<evidence type="ECO:0000259" key="3">
    <source>
        <dbReference type="PROSITE" id="PS51737"/>
    </source>
</evidence>
<dbReference type="Proteomes" id="UP001262410">
    <property type="component" value="Unassembled WGS sequence"/>
</dbReference>
<evidence type="ECO:0000256" key="1">
    <source>
        <dbReference type="SAM" id="Coils"/>
    </source>
</evidence>
<evidence type="ECO:0000313" key="4">
    <source>
        <dbReference type="EMBL" id="MDR6289010.1"/>
    </source>
</evidence>
<dbReference type="SUPFAM" id="SSF53041">
    <property type="entry name" value="Resolvase-like"/>
    <property type="match status" value="1"/>
</dbReference>
<dbReference type="PROSITE" id="PS51736">
    <property type="entry name" value="RECOMBINASES_3"/>
    <property type="match status" value="1"/>
</dbReference>
<keyword evidence="5" id="KW-1185">Reference proteome</keyword>
<feature type="domain" description="Recombinase" evidence="3">
    <location>
        <begin position="151"/>
        <end position="294"/>
    </location>
</feature>
<dbReference type="PANTHER" id="PTHR30461:SF23">
    <property type="entry name" value="DNA RECOMBINASE-RELATED"/>
    <property type="match status" value="1"/>
</dbReference>
<dbReference type="InterPro" id="IPR006119">
    <property type="entry name" value="Resolv_N"/>
</dbReference>
<dbReference type="RefSeq" id="WP_309793118.1">
    <property type="nucleotide sequence ID" value="NZ_JAVDPW010000002.1"/>
</dbReference>
<accession>A0ABU1JK90</accession>
<protein>
    <submittedName>
        <fullName evidence="4">DNA invertase Pin-like site-specific DNA recombinase</fullName>
    </submittedName>
</protein>
<dbReference type="SMART" id="SM00857">
    <property type="entry name" value="Resolvase"/>
    <property type="match status" value="1"/>
</dbReference>
<dbReference type="PROSITE" id="PS51737">
    <property type="entry name" value="RECOMBINASE_DNA_BIND"/>
    <property type="match status" value="1"/>
</dbReference>
<keyword evidence="1" id="KW-0175">Coiled coil</keyword>
<evidence type="ECO:0000259" key="2">
    <source>
        <dbReference type="PROSITE" id="PS51736"/>
    </source>
</evidence>
<gene>
    <name evidence="4" type="ORF">E9232_001517</name>
</gene>
<dbReference type="InterPro" id="IPR038109">
    <property type="entry name" value="DNA_bind_recomb_sf"/>
</dbReference>
<sequence length="556" mass="61444">MTQVALYARYSDDSQNAASIEDQFRICREQAEREGMVVACTYQDPAISGASIIQRPAIQALLKAAQRRRFEVVMAEALDRISRDQADVAILFKHLRFAGVRIVTLAEGEITELHVGLKGTMNALFLKDLAAKTHRGIRGRVEKGRSGGGLCYGYDVVKRTDAEGDPLRGERRINEAEATVVLRIFREFAAGRSPHAIATGLNADGIPGPLGREWADTTIRGHASRGTGILNNELYAGALVWNRLHFVKDPTTGRRVSRPNPEAKWIRTEVPALSIVGDELWQAVKARQAVLAKQFEATTIAVRKARAKTMHSLRRPAFLLSGLLICGCCGGKYGIMAAGRYGCLAHFRRGRCDNSRTIMREKIEKRVLAGLTDKLISPEAVAEAVRSCVEQTNHENHERRAREEADRAALIRIERGIRGIMQAIEDGMYQPSIKARMNELERQKADIEARLNEAPADIPDVHPNVAEIYRRKVRELTETLAHPETRDEAAEAIRSLVGQVVLTPGEGRGVVKARLSGELMAILDFAAGRRPPPRPEVITTAVAGPRFEPAIDLNLH</sequence>
<dbReference type="InterPro" id="IPR011109">
    <property type="entry name" value="DNA_bind_recombinase_dom"/>
</dbReference>
<proteinExistence type="predicted"/>
<dbReference type="Pfam" id="PF07508">
    <property type="entry name" value="Recombinase"/>
    <property type="match status" value="1"/>
</dbReference>
<comment type="caution">
    <text evidence="4">The sequence shown here is derived from an EMBL/GenBank/DDBJ whole genome shotgun (WGS) entry which is preliminary data.</text>
</comment>
<dbReference type="PANTHER" id="PTHR30461">
    <property type="entry name" value="DNA-INVERTASE FROM LAMBDOID PROPHAGE"/>
    <property type="match status" value="1"/>
</dbReference>
<dbReference type="InterPro" id="IPR036162">
    <property type="entry name" value="Resolvase-like_N_sf"/>
</dbReference>
<organism evidence="4 5">
    <name type="scientific">Inquilinus ginsengisoli</name>
    <dbReference type="NCBI Taxonomy" id="363840"/>
    <lineage>
        <taxon>Bacteria</taxon>
        <taxon>Pseudomonadati</taxon>
        <taxon>Pseudomonadota</taxon>
        <taxon>Alphaproteobacteria</taxon>
        <taxon>Rhodospirillales</taxon>
        <taxon>Rhodospirillaceae</taxon>
        <taxon>Inquilinus</taxon>
    </lineage>
</organism>
<dbReference type="Pfam" id="PF13408">
    <property type="entry name" value="Zn_ribbon_recom"/>
    <property type="match status" value="1"/>
</dbReference>
<dbReference type="Gene3D" id="3.40.50.1390">
    <property type="entry name" value="Resolvase, N-terminal catalytic domain"/>
    <property type="match status" value="1"/>
</dbReference>
<reference evidence="4 5" key="1">
    <citation type="submission" date="2023-07" db="EMBL/GenBank/DDBJ databases">
        <title>Sorghum-associated microbial communities from plants grown in Nebraska, USA.</title>
        <authorList>
            <person name="Schachtman D."/>
        </authorList>
    </citation>
    <scope>NUCLEOTIDE SEQUENCE [LARGE SCALE GENOMIC DNA]</scope>
    <source>
        <strain evidence="4 5">584</strain>
    </source>
</reference>
<dbReference type="CDD" id="cd00338">
    <property type="entry name" value="Ser_Recombinase"/>
    <property type="match status" value="1"/>
</dbReference>
<dbReference type="EMBL" id="JAVDPW010000002">
    <property type="protein sequence ID" value="MDR6289010.1"/>
    <property type="molecule type" value="Genomic_DNA"/>
</dbReference>
<dbReference type="InterPro" id="IPR050639">
    <property type="entry name" value="SSR_resolvase"/>
</dbReference>
<dbReference type="Gene3D" id="3.90.1750.20">
    <property type="entry name" value="Putative Large Serine Recombinase, Chain B, Domain 2"/>
    <property type="match status" value="1"/>
</dbReference>
<evidence type="ECO:0000313" key="5">
    <source>
        <dbReference type="Proteomes" id="UP001262410"/>
    </source>
</evidence>